<evidence type="ECO:0000313" key="3">
    <source>
        <dbReference type="Proteomes" id="UP001170364"/>
    </source>
</evidence>
<feature type="transmembrane region" description="Helical" evidence="1">
    <location>
        <begin position="82"/>
        <end position="102"/>
    </location>
</feature>
<dbReference type="Proteomes" id="UP001170364">
    <property type="component" value="Unassembled WGS sequence"/>
</dbReference>
<dbReference type="AlphaFoldDB" id="A0AAW7QE60"/>
<name>A0AAW7QE60_9BACT</name>
<dbReference type="EMBL" id="JAQJJG010000012">
    <property type="protein sequence ID" value="MDN5124198.1"/>
    <property type="molecule type" value="Genomic_DNA"/>
</dbReference>
<reference evidence="2" key="2">
    <citation type="submission" date="2023-01" db="EMBL/GenBank/DDBJ databases">
        <authorList>
            <person name="Uljanovas D."/>
        </authorList>
    </citation>
    <scope>NUCLEOTIDE SEQUENCE</scope>
    <source>
        <strain evidence="2">S41</strain>
    </source>
</reference>
<feature type="transmembrane region" description="Helical" evidence="1">
    <location>
        <begin position="133"/>
        <end position="155"/>
    </location>
</feature>
<keyword evidence="1" id="KW-0812">Transmembrane</keyword>
<organism evidence="2 3">
    <name type="scientific">Aliarcobacter butzleri</name>
    <dbReference type="NCBI Taxonomy" id="28197"/>
    <lineage>
        <taxon>Bacteria</taxon>
        <taxon>Pseudomonadati</taxon>
        <taxon>Campylobacterota</taxon>
        <taxon>Epsilonproteobacteria</taxon>
        <taxon>Campylobacterales</taxon>
        <taxon>Arcobacteraceae</taxon>
        <taxon>Aliarcobacter</taxon>
    </lineage>
</organism>
<comment type="caution">
    <text evidence="2">The sequence shown here is derived from an EMBL/GenBank/DDBJ whole genome shotgun (WGS) entry which is preliminary data.</text>
</comment>
<reference evidence="2" key="1">
    <citation type="journal article" date="2023" name="Microorganisms">
        <title>Genomic Characterization of Arcobacter butzleri Strains Isolated from Various Sources in Lithuania.</title>
        <authorList>
            <person name="Uljanovas D."/>
            <person name="Golz G."/>
            <person name="Fleischmann S."/>
            <person name="Kudirkiene E."/>
            <person name="Kasetiene N."/>
            <person name="Grineviciene A."/>
            <person name="Tamuleviciene E."/>
            <person name="Aksomaitiene J."/>
            <person name="Alter T."/>
            <person name="Malakauskas M."/>
        </authorList>
    </citation>
    <scope>NUCLEOTIDE SEQUENCE</scope>
    <source>
        <strain evidence="2">S41</strain>
    </source>
</reference>
<sequence>MKFLKNEAKELLLFLIFLALLLIYKHTIGSLILSSENLFLQWFYDMDAQGVQNMLNYEARNKPSYTMFMTFKIIDWSILSHIRWRGILSVYIYYRICTYLYCKYQQWRNKKESSILEIQTISKKDRLIFELKIVIDFILCFIVFDIFFVLIMNWLTPTHVDESETLPMALVLIFFGMPFALYISYRITKIIRNKTWRRILNHG</sequence>
<dbReference type="RefSeq" id="WP_152018782.1">
    <property type="nucleotide sequence ID" value="NZ_CABVRL010000087.1"/>
</dbReference>
<keyword evidence="1" id="KW-1133">Transmembrane helix</keyword>
<proteinExistence type="predicted"/>
<keyword evidence="1" id="KW-0472">Membrane</keyword>
<evidence type="ECO:0000256" key="1">
    <source>
        <dbReference type="SAM" id="Phobius"/>
    </source>
</evidence>
<accession>A0AAW7QE60</accession>
<gene>
    <name evidence="2" type="ORF">PJV93_09800</name>
</gene>
<protein>
    <submittedName>
        <fullName evidence="2">Uncharacterized protein</fullName>
    </submittedName>
</protein>
<feature type="transmembrane region" description="Helical" evidence="1">
    <location>
        <begin position="167"/>
        <end position="188"/>
    </location>
</feature>
<evidence type="ECO:0000313" key="2">
    <source>
        <dbReference type="EMBL" id="MDN5124198.1"/>
    </source>
</evidence>